<evidence type="ECO:0000313" key="2">
    <source>
        <dbReference type="EMBL" id="AVR96439.1"/>
    </source>
</evidence>
<accession>A0A2R4C9Y2</accession>
<organism evidence="2 3">
    <name type="scientific">Pseudoduganella armeniaca</name>
    <dbReference type="NCBI Taxonomy" id="2072590"/>
    <lineage>
        <taxon>Bacteria</taxon>
        <taxon>Pseudomonadati</taxon>
        <taxon>Pseudomonadota</taxon>
        <taxon>Betaproteobacteria</taxon>
        <taxon>Burkholderiales</taxon>
        <taxon>Oxalobacteraceae</taxon>
        <taxon>Telluria group</taxon>
        <taxon>Pseudoduganella</taxon>
    </lineage>
</organism>
<dbReference type="OrthoDB" id="212722at2"/>
<dbReference type="SUPFAM" id="SSF52266">
    <property type="entry name" value="SGNH hydrolase"/>
    <property type="match status" value="1"/>
</dbReference>
<evidence type="ECO:0000259" key="1">
    <source>
        <dbReference type="Pfam" id="PF13472"/>
    </source>
</evidence>
<dbReference type="GO" id="GO:0016788">
    <property type="term" value="F:hydrolase activity, acting on ester bonds"/>
    <property type="evidence" value="ECO:0007669"/>
    <property type="project" value="UniProtKB-ARBA"/>
</dbReference>
<dbReference type="Proteomes" id="UP000240505">
    <property type="component" value="Chromosome"/>
</dbReference>
<name>A0A2R4C9Y2_9BURK</name>
<protein>
    <submittedName>
        <fullName evidence="2">Lipase</fullName>
    </submittedName>
</protein>
<proteinExistence type="predicted"/>
<evidence type="ECO:0000313" key="3">
    <source>
        <dbReference type="Proteomes" id="UP000240505"/>
    </source>
</evidence>
<dbReference type="EMBL" id="CP028324">
    <property type="protein sequence ID" value="AVR96439.1"/>
    <property type="molecule type" value="Genomic_DNA"/>
</dbReference>
<keyword evidence="3" id="KW-1185">Reference proteome</keyword>
<sequence>MHIALLGDSVFDNAAYVAPGQDVAAALRRRAPAWRVTLLARDGAVLAGVPDQLDRLRALDTAPDRLVVSCGGNDILGLQALLHAPAGTLLAALDQLAAWREDFRARYGRMLEALLATGVPATACTVYDAVPGLNPALRCAVGIFDDVIAFEAARRGVPVLDLRAVCTEAADYSARSPIEPSARGGARIAAAIAGLAGMPALQ</sequence>
<feature type="domain" description="SGNH hydrolase-type esterase" evidence="1">
    <location>
        <begin position="5"/>
        <end position="184"/>
    </location>
</feature>
<dbReference type="Pfam" id="PF13472">
    <property type="entry name" value="Lipase_GDSL_2"/>
    <property type="match status" value="1"/>
</dbReference>
<dbReference type="AlphaFoldDB" id="A0A2R4C9Y2"/>
<gene>
    <name evidence="2" type="ORF">C9I28_12575</name>
</gene>
<dbReference type="Gene3D" id="3.40.50.1110">
    <property type="entry name" value="SGNH hydrolase"/>
    <property type="match status" value="1"/>
</dbReference>
<reference evidence="2 3" key="1">
    <citation type="submission" date="2018-03" db="EMBL/GenBank/DDBJ databases">
        <title>Massilia armeniaca sp. nov., isolated from desert soil.</title>
        <authorList>
            <person name="Huang H."/>
            <person name="Ren M."/>
        </authorList>
    </citation>
    <scope>NUCLEOTIDE SEQUENCE [LARGE SCALE GENOMIC DNA]</scope>
    <source>
        <strain evidence="2 3">ZMN-3</strain>
    </source>
</reference>
<dbReference type="InterPro" id="IPR013830">
    <property type="entry name" value="SGNH_hydro"/>
</dbReference>
<dbReference type="KEGG" id="masz:C9I28_12575"/>
<dbReference type="InterPro" id="IPR036514">
    <property type="entry name" value="SGNH_hydro_sf"/>
</dbReference>
<dbReference type="RefSeq" id="WP_107141786.1">
    <property type="nucleotide sequence ID" value="NZ_CP028324.1"/>
</dbReference>